<dbReference type="InterPro" id="IPR001607">
    <property type="entry name" value="Znf_UBP"/>
</dbReference>
<evidence type="ECO:0000256" key="15">
    <source>
        <dbReference type="RuleBase" id="RU366025"/>
    </source>
</evidence>
<gene>
    <name evidence="20" type="ORF">ECRASSUSDP1_LOCUS28321</name>
</gene>
<dbReference type="InterPro" id="IPR028889">
    <property type="entry name" value="USP"/>
</dbReference>
<dbReference type="GO" id="GO:0016579">
    <property type="term" value="P:protein deubiquitination"/>
    <property type="evidence" value="ECO:0007669"/>
    <property type="project" value="InterPro"/>
</dbReference>
<feature type="binding site" evidence="13">
    <location>
        <position position="175"/>
    </location>
    <ligand>
        <name>Zn(2+)</name>
        <dbReference type="ChEBI" id="CHEBI:29105"/>
    </ligand>
</feature>
<reference evidence="20" key="1">
    <citation type="submission" date="2023-07" db="EMBL/GenBank/DDBJ databases">
        <authorList>
            <consortium name="AG Swart"/>
            <person name="Singh M."/>
            <person name="Singh A."/>
            <person name="Seah K."/>
            <person name="Emmerich C."/>
        </authorList>
    </citation>
    <scope>NUCLEOTIDE SEQUENCE</scope>
    <source>
        <strain evidence="20">DP1</strain>
    </source>
</reference>
<evidence type="ECO:0000256" key="14">
    <source>
        <dbReference type="PROSITE-ProRule" id="PRU00502"/>
    </source>
</evidence>
<dbReference type="Proteomes" id="UP001295684">
    <property type="component" value="Unassembled WGS sequence"/>
</dbReference>
<dbReference type="InterPro" id="IPR009060">
    <property type="entry name" value="UBA-like_sf"/>
</dbReference>
<feature type="active site" description="Nucleophile" evidence="12">
    <location>
        <position position="311"/>
    </location>
</feature>
<keyword evidence="5" id="KW-0677">Repeat</keyword>
<feature type="binding site" evidence="13">
    <location>
        <position position="178"/>
    </location>
    <ligand>
        <name>Zn(2+)</name>
        <dbReference type="ChEBI" id="CHEBI:29105"/>
    </ligand>
</feature>
<dbReference type="PROSITE" id="PS00972">
    <property type="entry name" value="USP_1"/>
    <property type="match status" value="1"/>
</dbReference>
<evidence type="ECO:0000256" key="16">
    <source>
        <dbReference type="SAM" id="MobiDB-lite"/>
    </source>
</evidence>
<organism evidence="20 21">
    <name type="scientific">Euplotes crassus</name>
    <dbReference type="NCBI Taxonomy" id="5936"/>
    <lineage>
        <taxon>Eukaryota</taxon>
        <taxon>Sar</taxon>
        <taxon>Alveolata</taxon>
        <taxon>Ciliophora</taxon>
        <taxon>Intramacronucleata</taxon>
        <taxon>Spirotrichea</taxon>
        <taxon>Hypotrichia</taxon>
        <taxon>Euplotida</taxon>
        <taxon>Euplotidae</taxon>
        <taxon>Moneuplotes</taxon>
    </lineage>
</organism>
<dbReference type="InterPro" id="IPR041432">
    <property type="entry name" value="UBP13_Znf-UBP_var"/>
</dbReference>
<dbReference type="GO" id="GO:0005634">
    <property type="term" value="C:nucleus"/>
    <property type="evidence" value="ECO:0007669"/>
    <property type="project" value="TreeGrafter"/>
</dbReference>
<evidence type="ECO:0000256" key="5">
    <source>
        <dbReference type="ARBA" id="ARBA00022737"/>
    </source>
</evidence>
<evidence type="ECO:0000256" key="9">
    <source>
        <dbReference type="ARBA" id="ARBA00022807"/>
    </source>
</evidence>
<keyword evidence="6 14" id="KW-0863">Zinc-finger</keyword>
<accession>A0AAD1Y8T4</accession>
<evidence type="ECO:0000256" key="7">
    <source>
        <dbReference type="ARBA" id="ARBA00022786"/>
    </source>
</evidence>
<dbReference type="PROSITE" id="PS50030">
    <property type="entry name" value="UBA"/>
    <property type="match status" value="2"/>
</dbReference>
<evidence type="ECO:0000256" key="13">
    <source>
        <dbReference type="PIRSR" id="PIRSR016308-3"/>
    </source>
</evidence>
<comment type="similarity">
    <text evidence="2 11 15">Belongs to the peptidase C19 family.</text>
</comment>
<evidence type="ECO:0000256" key="1">
    <source>
        <dbReference type="ARBA" id="ARBA00000707"/>
    </source>
</evidence>
<evidence type="ECO:0000256" key="6">
    <source>
        <dbReference type="ARBA" id="ARBA00022771"/>
    </source>
</evidence>
<keyword evidence="10 11" id="KW-0862">Zinc</keyword>
<dbReference type="PROSITE" id="PS50235">
    <property type="entry name" value="USP_3"/>
    <property type="match status" value="1"/>
</dbReference>
<dbReference type="Pfam" id="PF00443">
    <property type="entry name" value="UCH"/>
    <property type="match status" value="1"/>
</dbReference>
<evidence type="ECO:0000256" key="11">
    <source>
        <dbReference type="PIRNR" id="PIRNR016308"/>
    </source>
</evidence>
<evidence type="ECO:0000256" key="3">
    <source>
        <dbReference type="ARBA" id="ARBA00022670"/>
    </source>
</evidence>
<dbReference type="InterPro" id="IPR016652">
    <property type="entry name" value="Ubiquitinyl_hydrolase"/>
</dbReference>
<evidence type="ECO:0000256" key="10">
    <source>
        <dbReference type="ARBA" id="ARBA00022833"/>
    </source>
</evidence>
<dbReference type="SMART" id="SM00165">
    <property type="entry name" value="UBA"/>
    <property type="match status" value="2"/>
</dbReference>
<dbReference type="SUPFAM" id="SSF46934">
    <property type="entry name" value="UBA-like"/>
    <property type="match status" value="1"/>
</dbReference>
<dbReference type="FunFam" id="3.30.40.10:FF:000396">
    <property type="entry name" value="Ubiquitin carboxyl-terminal hydrolase"/>
    <property type="match status" value="1"/>
</dbReference>
<keyword evidence="8 11" id="KW-0378">Hydrolase</keyword>
<dbReference type="EC" id="3.4.19.12" evidence="11 15"/>
<proteinExistence type="inferred from homology"/>
<evidence type="ECO:0000313" key="20">
    <source>
        <dbReference type="EMBL" id="CAI2386697.1"/>
    </source>
</evidence>
<dbReference type="Pfam" id="PF17807">
    <property type="entry name" value="zf-UBP_var"/>
    <property type="match status" value="1"/>
</dbReference>
<evidence type="ECO:0000259" key="17">
    <source>
        <dbReference type="PROSITE" id="PS50030"/>
    </source>
</evidence>
<feature type="domain" description="USP" evidence="18">
    <location>
        <begin position="302"/>
        <end position="789"/>
    </location>
</feature>
<dbReference type="SUPFAM" id="SSF54001">
    <property type="entry name" value="Cysteine proteinases"/>
    <property type="match status" value="1"/>
</dbReference>
<dbReference type="InterPro" id="IPR015940">
    <property type="entry name" value="UBA"/>
</dbReference>
<keyword evidence="9 11" id="KW-0788">Thiol protease</keyword>
<dbReference type="EMBL" id="CAMPGE010029226">
    <property type="protein sequence ID" value="CAI2386697.1"/>
    <property type="molecule type" value="Genomic_DNA"/>
</dbReference>
<dbReference type="InterPro" id="IPR001394">
    <property type="entry name" value="Peptidase_C19_UCH"/>
</dbReference>
<sequence length="790" mass="88793">MAACHHLTQEFVKDNFHNTLIYKDECMRCYNNPEGENGINLCLKTLQGFCTDEGHSQQHFEKTGNPIVLNIKKIPKLVDGEPQKITKLAIGKEGGGGIDDPFDTVTSLHCLACNIELDKTGAFIAPIIDSILLSKSAFFESQVGEWEQDIKECECVKNLDQSECQKIASKSLASCGECDLKANLWLCMICGHLGCGRQQYGGLDGNSHAIAHFESTSHPVVCKMGTITPQGTASLYCYKCNDDIFDSKLGEHLQNLGIDMGLQTKTEKTLTEINLELNLSLTLSKAVEEGRVLTPIFGPGNTGMINLGNSCYLNSVIQVLFSYDRIGNHFYNMYEDHHKVCDKLTTECYDCQLSKLAHGLKSGKYSERKEQPVPQHDQQTEEEKKQMEVYQDGIRPQSFKNLIGKGHEEFSSGRQQDSQEYLQYFMEVIEKEEVKRGRENPCQMFNFGLEHRYECQACKGVAYIPEKTNQLNLLIMKDSDEEMIPEEEEMKNGLERFLSDEAIEKDCPGCSGKQTFLRRTRFLNFPEVMIVVAQRFTFQNWTPTKINTSLKVILDDLDLTPYKVSGGVQEGETALPDGGEVEVEVDVEINQDQLNQCLMMGLPELAAKHALHSTGNSGADAAVTWYFSNMENPVINGPLPKEKKMVKQGGFAAPVEEEKVEEAVSVDEGSFSMLAGMGMDPERSRKALIKFNNNLEQALDYITSHGPEEDEFEEEKQDGPEAKEWIVDPRPGVYDLNAFITHLGNSIHSGHYVAHIKKGEDWVLYNDNKVVITSDPPHDKAFVYFYKKKD</sequence>
<dbReference type="Pfam" id="PF00627">
    <property type="entry name" value="UBA"/>
    <property type="match status" value="1"/>
</dbReference>
<keyword evidence="7 11" id="KW-0833">Ubl conjugation pathway</keyword>
<comment type="caution">
    <text evidence="20">The sequence shown here is derived from an EMBL/GenBank/DDBJ whole genome shotgun (WGS) entry which is preliminary data.</text>
</comment>
<comment type="catalytic activity">
    <reaction evidence="1 11 15">
        <text>Thiol-dependent hydrolysis of ester, thioester, amide, peptide and isopeptide bonds formed by the C-terminal Gly of ubiquitin (a 76-residue protein attached to proteins as an intracellular targeting signal).</text>
        <dbReference type="EC" id="3.4.19.12"/>
    </reaction>
</comment>
<dbReference type="InterPro" id="IPR050164">
    <property type="entry name" value="Peptidase_C19"/>
</dbReference>
<feature type="active site" description="Proton acceptor" evidence="12">
    <location>
        <position position="751"/>
    </location>
</feature>
<feature type="domain" description="UBA" evidence="17">
    <location>
        <begin position="588"/>
        <end position="629"/>
    </location>
</feature>
<dbReference type="GO" id="GO:0008270">
    <property type="term" value="F:zinc ion binding"/>
    <property type="evidence" value="ECO:0007669"/>
    <property type="project" value="UniProtKB-UniRule"/>
</dbReference>
<keyword evidence="4 11" id="KW-0479">Metal-binding</keyword>
<dbReference type="InterPro" id="IPR013083">
    <property type="entry name" value="Znf_RING/FYVE/PHD"/>
</dbReference>
<dbReference type="PROSITE" id="PS00973">
    <property type="entry name" value="USP_2"/>
    <property type="match status" value="1"/>
</dbReference>
<dbReference type="PIRSF" id="PIRSF016308">
    <property type="entry name" value="UBP"/>
    <property type="match status" value="1"/>
</dbReference>
<evidence type="ECO:0000259" key="18">
    <source>
        <dbReference type="PROSITE" id="PS50235"/>
    </source>
</evidence>
<dbReference type="Gene3D" id="1.10.8.10">
    <property type="entry name" value="DNA helicase RuvA subunit, C-terminal domain"/>
    <property type="match status" value="2"/>
</dbReference>
<dbReference type="Gene3D" id="3.30.40.10">
    <property type="entry name" value="Zinc/RING finger domain, C3HC4 (zinc finger)"/>
    <property type="match status" value="2"/>
</dbReference>
<evidence type="ECO:0000259" key="19">
    <source>
        <dbReference type="PROSITE" id="PS50271"/>
    </source>
</evidence>
<dbReference type="SMART" id="SM00290">
    <property type="entry name" value="ZnF_UBP"/>
    <property type="match status" value="2"/>
</dbReference>
<dbReference type="Pfam" id="PF02148">
    <property type="entry name" value="zf-UBP"/>
    <property type="match status" value="1"/>
</dbReference>
<dbReference type="SUPFAM" id="SSF57850">
    <property type="entry name" value="RING/U-box"/>
    <property type="match status" value="2"/>
</dbReference>
<dbReference type="PANTHER" id="PTHR24006">
    <property type="entry name" value="UBIQUITIN CARBOXYL-TERMINAL HYDROLASE"/>
    <property type="match status" value="1"/>
</dbReference>
<dbReference type="PROSITE" id="PS50271">
    <property type="entry name" value="ZF_UBP"/>
    <property type="match status" value="1"/>
</dbReference>
<keyword evidence="3 11" id="KW-0645">Protease</keyword>
<dbReference type="GO" id="GO:0004843">
    <property type="term" value="F:cysteine-type deubiquitinase activity"/>
    <property type="evidence" value="ECO:0007669"/>
    <property type="project" value="UniProtKB-UniRule"/>
</dbReference>
<name>A0AAD1Y8T4_EUPCR</name>
<feature type="domain" description="UBP-type" evidence="19">
    <location>
        <begin position="151"/>
        <end position="260"/>
    </location>
</feature>
<evidence type="ECO:0000256" key="8">
    <source>
        <dbReference type="ARBA" id="ARBA00022801"/>
    </source>
</evidence>
<keyword evidence="21" id="KW-1185">Reference proteome</keyword>
<dbReference type="Gene3D" id="3.90.70.10">
    <property type="entry name" value="Cysteine proteinases"/>
    <property type="match status" value="1"/>
</dbReference>
<evidence type="ECO:0000313" key="21">
    <source>
        <dbReference type="Proteomes" id="UP001295684"/>
    </source>
</evidence>
<dbReference type="AlphaFoldDB" id="A0AAD1Y8T4"/>
<dbReference type="PANTHER" id="PTHR24006:SF664">
    <property type="entry name" value="UBIQUITIN CARBOXYL-TERMINAL HYDROLASE"/>
    <property type="match status" value="1"/>
</dbReference>
<feature type="binding site" evidence="13">
    <location>
        <position position="208"/>
    </location>
    <ligand>
        <name>Zn(2+)</name>
        <dbReference type="ChEBI" id="CHEBI:29105"/>
    </ligand>
</feature>
<protein>
    <recommendedName>
        <fullName evidence="11 15">Ubiquitin carboxyl-terminal hydrolase</fullName>
        <ecNumber evidence="11 15">3.4.19.12</ecNumber>
    </recommendedName>
</protein>
<dbReference type="InterPro" id="IPR018200">
    <property type="entry name" value="USP_CS"/>
</dbReference>
<dbReference type="GO" id="GO:0006508">
    <property type="term" value="P:proteolysis"/>
    <property type="evidence" value="ECO:0007669"/>
    <property type="project" value="UniProtKB-KW"/>
</dbReference>
<evidence type="ECO:0000256" key="2">
    <source>
        <dbReference type="ARBA" id="ARBA00009085"/>
    </source>
</evidence>
<feature type="binding site" evidence="13">
    <location>
        <position position="195"/>
    </location>
    <ligand>
        <name>Zn(2+)</name>
        <dbReference type="ChEBI" id="CHEBI:29105"/>
    </ligand>
</feature>
<evidence type="ECO:0000256" key="12">
    <source>
        <dbReference type="PIRSR" id="PIRSR016308-1"/>
    </source>
</evidence>
<dbReference type="InterPro" id="IPR038765">
    <property type="entry name" value="Papain-like_cys_pep_sf"/>
</dbReference>
<evidence type="ECO:0000256" key="4">
    <source>
        <dbReference type="ARBA" id="ARBA00022723"/>
    </source>
</evidence>
<dbReference type="GO" id="GO:0005829">
    <property type="term" value="C:cytosol"/>
    <property type="evidence" value="ECO:0007669"/>
    <property type="project" value="TreeGrafter"/>
</dbReference>
<feature type="domain" description="UBA" evidence="17">
    <location>
        <begin position="665"/>
        <end position="705"/>
    </location>
</feature>
<feature type="region of interest" description="Disordered" evidence="16">
    <location>
        <begin position="364"/>
        <end position="385"/>
    </location>
</feature>